<keyword evidence="5" id="KW-1185">Reference proteome</keyword>
<sequence>MEKLVLLSKNNKKTKDRNTYTCYSCGEKVHTSRYCPNNAKNDTGSPDKSMVALTLDSDEARVPVLSVERVGHKRIQNQEKYRNKERRNGINRKTDFNTREVEYIG</sequence>
<dbReference type="SUPFAM" id="SSF57756">
    <property type="entry name" value="Retrovirus zinc finger-like domains"/>
    <property type="match status" value="1"/>
</dbReference>
<dbReference type="Gene3D" id="4.10.60.10">
    <property type="entry name" value="Zinc finger, CCHC-type"/>
    <property type="match status" value="1"/>
</dbReference>
<dbReference type="InterPro" id="IPR036875">
    <property type="entry name" value="Znf_CCHC_sf"/>
</dbReference>
<organism evidence="4 5">
    <name type="scientific">Smittium culicis</name>
    <dbReference type="NCBI Taxonomy" id="133412"/>
    <lineage>
        <taxon>Eukaryota</taxon>
        <taxon>Fungi</taxon>
        <taxon>Fungi incertae sedis</taxon>
        <taxon>Zoopagomycota</taxon>
        <taxon>Kickxellomycotina</taxon>
        <taxon>Harpellomycetes</taxon>
        <taxon>Harpellales</taxon>
        <taxon>Legeriomycetaceae</taxon>
        <taxon>Smittium</taxon>
    </lineage>
</organism>
<dbReference type="Proteomes" id="UP000187429">
    <property type="component" value="Unassembled WGS sequence"/>
</dbReference>
<evidence type="ECO:0000256" key="2">
    <source>
        <dbReference type="SAM" id="MobiDB-lite"/>
    </source>
</evidence>
<dbReference type="PROSITE" id="PS50158">
    <property type="entry name" value="ZF_CCHC"/>
    <property type="match status" value="1"/>
</dbReference>
<evidence type="ECO:0000313" key="5">
    <source>
        <dbReference type="Proteomes" id="UP000187429"/>
    </source>
</evidence>
<feature type="domain" description="CCHC-type" evidence="3">
    <location>
        <begin position="22"/>
        <end position="37"/>
    </location>
</feature>
<keyword evidence="1" id="KW-0863">Zinc-finger</keyword>
<feature type="region of interest" description="Disordered" evidence="2">
    <location>
        <begin position="80"/>
        <end position="105"/>
    </location>
</feature>
<keyword evidence="1" id="KW-0479">Metal-binding</keyword>
<evidence type="ECO:0000256" key="1">
    <source>
        <dbReference type="PROSITE-ProRule" id="PRU00047"/>
    </source>
</evidence>
<dbReference type="InterPro" id="IPR001878">
    <property type="entry name" value="Znf_CCHC"/>
</dbReference>
<evidence type="ECO:0000313" key="4">
    <source>
        <dbReference type="EMBL" id="OMJ26832.1"/>
    </source>
</evidence>
<dbReference type="GO" id="GO:0003676">
    <property type="term" value="F:nucleic acid binding"/>
    <property type="evidence" value="ECO:0007669"/>
    <property type="project" value="InterPro"/>
</dbReference>
<dbReference type="EMBL" id="LSSM01001330">
    <property type="protein sequence ID" value="OMJ26832.1"/>
    <property type="molecule type" value="Genomic_DNA"/>
</dbReference>
<reference evidence="5" key="1">
    <citation type="submission" date="2017-01" db="EMBL/GenBank/DDBJ databases">
        <authorList>
            <person name="Wang Y."/>
            <person name="White M."/>
            <person name="Kvist S."/>
            <person name="Moncalvo J.-M."/>
        </authorList>
    </citation>
    <scope>NUCLEOTIDE SEQUENCE [LARGE SCALE GENOMIC DNA]</scope>
    <source>
        <strain evidence="5">ID-206-W2</strain>
    </source>
</reference>
<comment type="caution">
    <text evidence="4">The sequence shown here is derived from an EMBL/GenBank/DDBJ whole genome shotgun (WGS) entry which is preliminary data.</text>
</comment>
<dbReference type="GO" id="GO:0008270">
    <property type="term" value="F:zinc ion binding"/>
    <property type="evidence" value="ECO:0007669"/>
    <property type="project" value="UniProtKB-KW"/>
</dbReference>
<accession>A0A1R1YIV1</accession>
<evidence type="ECO:0000259" key="3">
    <source>
        <dbReference type="PROSITE" id="PS50158"/>
    </source>
</evidence>
<keyword evidence="1" id="KW-0862">Zinc</keyword>
<name>A0A1R1YIV1_9FUNG</name>
<dbReference type="AlphaFoldDB" id="A0A1R1YIV1"/>
<proteinExistence type="predicted"/>
<protein>
    <recommendedName>
        <fullName evidence="3">CCHC-type domain-containing protein</fullName>
    </recommendedName>
</protein>
<gene>
    <name evidence="4" type="ORF">AYI69_g3756</name>
</gene>